<protein>
    <submittedName>
        <fullName evidence="1">Uncharacterized protein</fullName>
    </submittedName>
</protein>
<name>A0ABW5KYF0_9SPHI</name>
<gene>
    <name evidence="1" type="ORF">ACFSQW_05830</name>
</gene>
<sequence>MKEEDIDKLFKNAFHEAEETPNKNVWQRIEKQLDEHNTTVHIIPRRYTWIKYAAAALILLGTTLVLLKINYTTKLPSADKETNITAGSTTDNITIAEPIERGAALVNEKEIQNYTKPKLSQQISATKQTQFVSNKSDRSTQQQRINIELATNNLEETKPNSTNIKDIQQVNLADIPVRQVTEMEAIKPLIDLDEDLEVMYAQAPHETANKSIVTTILNTISEKLEVSPTKDVRFRTDEEGSFRIDIINSLVRNRNKKK</sequence>
<accession>A0ABW5KYF0</accession>
<evidence type="ECO:0000313" key="2">
    <source>
        <dbReference type="Proteomes" id="UP001597440"/>
    </source>
</evidence>
<evidence type="ECO:0000313" key="1">
    <source>
        <dbReference type="EMBL" id="MFD2553901.1"/>
    </source>
</evidence>
<dbReference type="RefSeq" id="WP_210355645.1">
    <property type="nucleotide sequence ID" value="NZ_JAEQMU010000005.1"/>
</dbReference>
<reference evidence="2" key="1">
    <citation type="journal article" date="2019" name="Int. J. Syst. Evol. Microbiol.">
        <title>The Global Catalogue of Microorganisms (GCM) 10K type strain sequencing project: providing services to taxonomists for standard genome sequencing and annotation.</title>
        <authorList>
            <consortium name="The Broad Institute Genomics Platform"/>
            <consortium name="The Broad Institute Genome Sequencing Center for Infectious Disease"/>
            <person name="Wu L."/>
            <person name="Ma J."/>
        </authorList>
    </citation>
    <scope>NUCLEOTIDE SEQUENCE [LARGE SCALE GENOMIC DNA]</scope>
    <source>
        <strain evidence="2">KCTC 52298</strain>
    </source>
</reference>
<proteinExistence type="predicted"/>
<keyword evidence="2" id="KW-1185">Reference proteome</keyword>
<organism evidence="1 2">
    <name type="scientific">Sphingobacterium tabacisoli</name>
    <dbReference type="NCBI Taxonomy" id="2044855"/>
    <lineage>
        <taxon>Bacteria</taxon>
        <taxon>Pseudomonadati</taxon>
        <taxon>Bacteroidota</taxon>
        <taxon>Sphingobacteriia</taxon>
        <taxon>Sphingobacteriales</taxon>
        <taxon>Sphingobacteriaceae</taxon>
        <taxon>Sphingobacterium</taxon>
    </lineage>
</organism>
<comment type="caution">
    <text evidence="1">The sequence shown here is derived from an EMBL/GenBank/DDBJ whole genome shotgun (WGS) entry which is preliminary data.</text>
</comment>
<dbReference type="Proteomes" id="UP001597440">
    <property type="component" value="Unassembled WGS sequence"/>
</dbReference>
<dbReference type="EMBL" id="JBHULD010000007">
    <property type="protein sequence ID" value="MFD2553901.1"/>
    <property type="molecule type" value="Genomic_DNA"/>
</dbReference>